<protein>
    <submittedName>
        <fullName evidence="1">Uncharacterized protein</fullName>
    </submittedName>
</protein>
<evidence type="ECO:0000313" key="2">
    <source>
        <dbReference type="Proteomes" id="UP000248857"/>
    </source>
</evidence>
<organism evidence="1 2">
    <name type="scientific">Acaryochloris thomasi RCC1774</name>
    <dbReference type="NCBI Taxonomy" id="1764569"/>
    <lineage>
        <taxon>Bacteria</taxon>
        <taxon>Bacillati</taxon>
        <taxon>Cyanobacteriota</taxon>
        <taxon>Cyanophyceae</taxon>
        <taxon>Acaryochloridales</taxon>
        <taxon>Acaryochloridaceae</taxon>
        <taxon>Acaryochloris</taxon>
        <taxon>Acaryochloris thomasi</taxon>
    </lineage>
</organism>
<gene>
    <name evidence="1" type="ORF">C1752_07288</name>
</gene>
<dbReference type="AlphaFoldDB" id="A0A2W1JB54"/>
<name>A0A2W1JB54_9CYAN</name>
<proteinExistence type="predicted"/>
<evidence type="ECO:0000313" key="1">
    <source>
        <dbReference type="EMBL" id="PZD71313.1"/>
    </source>
</evidence>
<accession>A0A2W1JB54</accession>
<dbReference type="EMBL" id="PQWO01000019">
    <property type="protein sequence ID" value="PZD71313.1"/>
    <property type="molecule type" value="Genomic_DNA"/>
</dbReference>
<comment type="caution">
    <text evidence="1">The sequence shown here is derived from an EMBL/GenBank/DDBJ whole genome shotgun (WGS) entry which is preliminary data.</text>
</comment>
<keyword evidence="2" id="KW-1185">Reference proteome</keyword>
<sequence>MIKGQTHTDFAFREEVREVQNSVLRLKELPVDLETP</sequence>
<reference evidence="1 2" key="1">
    <citation type="journal article" date="2018" name="Sci. Rep.">
        <title>A novel species of the marine cyanobacterium Acaryochloris with a unique pigment content and lifestyle.</title>
        <authorList>
            <person name="Partensky F."/>
            <person name="Six C."/>
            <person name="Ratin M."/>
            <person name="Garczarek L."/>
            <person name="Vaulot D."/>
            <person name="Probert I."/>
            <person name="Calteau A."/>
            <person name="Gourvil P."/>
            <person name="Marie D."/>
            <person name="Grebert T."/>
            <person name="Bouchier C."/>
            <person name="Le Panse S."/>
            <person name="Gachenot M."/>
            <person name="Rodriguez F."/>
            <person name="Garrido J.L."/>
        </authorList>
    </citation>
    <scope>NUCLEOTIDE SEQUENCE [LARGE SCALE GENOMIC DNA]</scope>
    <source>
        <strain evidence="1 2">RCC1774</strain>
    </source>
</reference>
<dbReference type="Proteomes" id="UP000248857">
    <property type="component" value="Unassembled WGS sequence"/>
</dbReference>